<sequence>MFTKITNLAAVCLMILVIFHQPVSQVTGANARLPLIVNPQTLRMSEYVTLTGALSIARLESCSSDCDIACCYCDITTQPPVCIQCCKGDP</sequence>
<comment type="caution">
    <text evidence="2">The sequence shown here is derived from an EMBL/GenBank/DDBJ whole genome shotgun (WGS) entry which is preliminary data.</text>
</comment>
<feature type="chain" id="PRO_5044867242" evidence="1">
    <location>
        <begin position="29"/>
        <end position="90"/>
    </location>
</feature>
<feature type="signal peptide" evidence="1">
    <location>
        <begin position="1"/>
        <end position="28"/>
    </location>
</feature>
<evidence type="ECO:0000256" key="1">
    <source>
        <dbReference type="SAM" id="SignalP"/>
    </source>
</evidence>
<protein>
    <submittedName>
        <fullName evidence="2">Uncharacterized protein</fullName>
    </submittedName>
</protein>
<accession>A0ABD1I8V5</accession>
<keyword evidence="1" id="KW-0732">Signal</keyword>
<reference evidence="2 3" key="1">
    <citation type="submission" date="2024-06" db="EMBL/GenBank/DDBJ databases">
        <title>A chromosome level genome sequence of Diviner's sage (Salvia divinorum).</title>
        <authorList>
            <person name="Ford S.A."/>
            <person name="Ro D.-K."/>
            <person name="Ness R.W."/>
            <person name="Phillips M.A."/>
        </authorList>
    </citation>
    <scope>NUCLEOTIDE SEQUENCE [LARGE SCALE GENOMIC DNA]</scope>
    <source>
        <strain evidence="2">SAF-2024a</strain>
        <tissue evidence="2">Leaf</tissue>
    </source>
</reference>
<gene>
    <name evidence="2" type="ORF">AAHA92_06625</name>
</gene>
<name>A0ABD1I8V5_SALDI</name>
<dbReference type="AlphaFoldDB" id="A0ABD1I8V5"/>
<evidence type="ECO:0000313" key="2">
    <source>
        <dbReference type="EMBL" id="KAL1564258.1"/>
    </source>
</evidence>
<dbReference type="EMBL" id="JBEAFC010000003">
    <property type="protein sequence ID" value="KAL1564258.1"/>
    <property type="molecule type" value="Genomic_DNA"/>
</dbReference>
<evidence type="ECO:0000313" key="3">
    <source>
        <dbReference type="Proteomes" id="UP001567538"/>
    </source>
</evidence>
<organism evidence="2 3">
    <name type="scientific">Salvia divinorum</name>
    <name type="common">Maria pastora</name>
    <name type="synonym">Diviner's sage</name>
    <dbReference type="NCBI Taxonomy" id="28513"/>
    <lineage>
        <taxon>Eukaryota</taxon>
        <taxon>Viridiplantae</taxon>
        <taxon>Streptophyta</taxon>
        <taxon>Embryophyta</taxon>
        <taxon>Tracheophyta</taxon>
        <taxon>Spermatophyta</taxon>
        <taxon>Magnoliopsida</taxon>
        <taxon>eudicotyledons</taxon>
        <taxon>Gunneridae</taxon>
        <taxon>Pentapetalae</taxon>
        <taxon>asterids</taxon>
        <taxon>lamiids</taxon>
        <taxon>Lamiales</taxon>
        <taxon>Lamiaceae</taxon>
        <taxon>Nepetoideae</taxon>
        <taxon>Mentheae</taxon>
        <taxon>Salviinae</taxon>
        <taxon>Salvia</taxon>
        <taxon>Salvia subgen. Calosphace</taxon>
    </lineage>
</organism>
<dbReference type="Proteomes" id="UP001567538">
    <property type="component" value="Unassembled WGS sequence"/>
</dbReference>
<proteinExistence type="predicted"/>
<keyword evidence="3" id="KW-1185">Reference proteome</keyword>